<evidence type="ECO:0000313" key="1">
    <source>
        <dbReference type="EnsemblPlants" id="TuG1812G0200003633.01.T03"/>
    </source>
</evidence>
<reference evidence="1" key="3">
    <citation type="submission" date="2022-06" db="UniProtKB">
        <authorList>
            <consortium name="EnsemblPlants"/>
        </authorList>
    </citation>
    <scope>IDENTIFICATION</scope>
</reference>
<organism evidence="1 2">
    <name type="scientific">Triticum urartu</name>
    <name type="common">Red wild einkorn</name>
    <name type="synonym">Crithodium urartu</name>
    <dbReference type="NCBI Taxonomy" id="4572"/>
    <lineage>
        <taxon>Eukaryota</taxon>
        <taxon>Viridiplantae</taxon>
        <taxon>Streptophyta</taxon>
        <taxon>Embryophyta</taxon>
        <taxon>Tracheophyta</taxon>
        <taxon>Spermatophyta</taxon>
        <taxon>Magnoliopsida</taxon>
        <taxon>Liliopsida</taxon>
        <taxon>Poales</taxon>
        <taxon>Poaceae</taxon>
        <taxon>BOP clade</taxon>
        <taxon>Pooideae</taxon>
        <taxon>Triticodae</taxon>
        <taxon>Triticeae</taxon>
        <taxon>Triticinae</taxon>
        <taxon>Triticum</taxon>
    </lineage>
</organism>
<reference evidence="2" key="1">
    <citation type="journal article" date="2013" name="Nature">
        <title>Draft genome of the wheat A-genome progenitor Triticum urartu.</title>
        <authorList>
            <person name="Ling H.Q."/>
            <person name="Zhao S."/>
            <person name="Liu D."/>
            <person name="Wang J."/>
            <person name="Sun H."/>
            <person name="Zhang C."/>
            <person name="Fan H."/>
            <person name="Li D."/>
            <person name="Dong L."/>
            <person name="Tao Y."/>
            <person name="Gao C."/>
            <person name="Wu H."/>
            <person name="Li Y."/>
            <person name="Cui Y."/>
            <person name="Guo X."/>
            <person name="Zheng S."/>
            <person name="Wang B."/>
            <person name="Yu K."/>
            <person name="Liang Q."/>
            <person name="Yang W."/>
            <person name="Lou X."/>
            <person name="Chen J."/>
            <person name="Feng M."/>
            <person name="Jian J."/>
            <person name="Zhang X."/>
            <person name="Luo G."/>
            <person name="Jiang Y."/>
            <person name="Liu J."/>
            <person name="Wang Z."/>
            <person name="Sha Y."/>
            <person name="Zhang B."/>
            <person name="Wu H."/>
            <person name="Tang D."/>
            <person name="Shen Q."/>
            <person name="Xue P."/>
            <person name="Zou S."/>
            <person name="Wang X."/>
            <person name="Liu X."/>
            <person name="Wang F."/>
            <person name="Yang Y."/>
            <person name="An X."/>
            <person name="Dong Z."/>
            <person name="Zhang K."/>
            <person name="Zhang X."/>
            <person name="Luo M.C."/>
            <person name="Dvorak J."/>
            <person name="Tong Y."/>
            <person name="Wang J."/>
            <person name="Yang H."/>
            <person name="Li Z."/>
            <person name="Wang D."/>
            <person name="Zhang A."/>
            <person name="Wang J."/>
        </authorList>
    </citation>
    <scope>NUCLEOTIDE SEQUENCE</scope>
    <source>
        <strain evidence="2">cv. G1812</strain>
    </source>
</reference>
<name>A0A8R7TJ80_TRIUA</name>
<dbReference type="Gramene" id="TuG1812G0200003633.01.T03">
    <property type="protein sequence ID" value="TuG1812G0200003633.01.T03"/>
    <property type="gene ID" value="TuG1812G0200003633.01"/>
</dbReference>
<keyword evidence="2" id="KW-1185">Reference proteome</keyword>
<evidence type="ECO:0000313" key="2">
    <source>
        <dbReference type="Proteomes" id="UP000015106"/>
    </source>
</evidence>
<accession>A0A8R7TJ80</accession>
<dbReference type="EnsemblPlants" id="TuG1812G0200003633.01.T03">
    <property type="protein sequence ID" value="TuG1812G0200003633.01.T03"/>
    <property type="gene ID" value="TuG1812G0200003633.01"/>
</dbReference>
<protein>
    <submittedName>
        <fullName evidence="1">Uncharacterized protein</fullName>
    </submittedName>
</protein>
<reference evidence="1" key="2">
    <citation type="submission" date="2018-03" db="EMBL/GenBank/DDBJ databases">
        <title>The Triticum urartu genome reveals the dynamic nature of wheat genome evolution.</title>
        <authorList>
            <person name="Ling H."/>
            <person name="Ma B."/>
            <person name="Shi X."/>
            <person name="Liu H."/>
            <person name="Dong L."/>
            <person name="Sun H."/>
            <person name="Cao Y."/>
            <person name="Gao Q."/>
            <person name="Zheng S."/>
            <person name="Li Y."/>
            <person name="Yu Y."/>
            <person name="Du H."/>
            <person name="Qi M."/>
            <person name="Li Y."/>
            <person name="Yu H."/>
            <person name="Cui Y."/>
            <person name="Wang N."/>
            <person name="Chen C."/>
            <person name="Wu H."/>
            <person name="Zhao Y."/>
            <person name="Zhang J."/>
            <person name="Li Y."/>
            <person name="Zhou W."/>
            <person name="Zhang B."/>
            <person name="Hu W."/>
            <person name="Eijk M."/>
            <person name="Tang J."/>
            <person name="Witsenboer H."/>
            <person name="Zhao S."/>
            <person name="Li Z."/>
            <person name="Zhang A."/>
            <person name="Wang D."/>
            <person name="Liang C."/>
        </authorList>
    </citation>
    <scope>NUCLEOTIDE SEQUENCE [LARGE SCALE GENOMIC DNA]</scope>
    <source>
        <strain evidence="1">cv. G1812</strain>
    </source>
</reference>
<sequence length="104" mass="11477">MPLYSLNNHESAAILRWEQVEVPMRAAKMEGVANSDVFSCSSTSLMCVGDGLDMEHSLCHIKDGLKPLYRSIQSCCSTIFSGTTMYNFDGTGPPVLHLRYATNK</sequence>
<dbReference type="AlphaFoldDB" id="A0A8R7TJ80"/>
<proteinExistence type="predicted"/>
<dbReference type="Proteomes" id="UP000015106">
    <property type="component" value="Chromosome 2"/>
</dbReference>